<evidence type="ECO:0000313" key="3">
    <source>
        <dbReference type="EMBL" id="QDT22715.1"/>
    </source>
</evidence>
<protein>
    <submittedName>
        <fullName evidence="3">Uncharacterized protein</fullName>
    </submittedName>
</protein>
<keyword evidence="2" id="KW-0732">Signal</keyword>
<accession>A0A517PTK5</accession>
<reference evidence="3 4" key="1">
    <citation type="submission" date="2019-02" db="EMBL/GenBank/DDBJ databases">
        <title>Deep-cultivation of Planctomycetes and their phenomic and genomic characterization uncovers novel biology.</title>
        <authorList>
            <person name="Wiegand S."/>
            <person name="Jogler M."/>
            <person name="Boedeker C."/>
            <person name="Pinto D."/>
            <person name="Vollmers J."/>
            <person name="Rivas-Marin E."/>
            <person name="Kohn T."/>
            <person name="Peeters S.H."/>
            <person name="Heuer A."/>
            <person name="Rast P."/>
            <person name="Oberbeckmann S."/>
            <person name="Bunk B."/>
            <person name="Jeske O."/>
            <person name="Meyerdierks A."/>
            <person name="Storesund J.E."/>
            <person name="Kallscheuer N."/>
            <person name="Luecker S."/>
            <person name="Lage O.M."/>
            <person name="Pohl T."/>
            <person name="Merkel B.J."/>
            <person name="Hornburger P."/>
            <person name="Mueller R.-W."/>
            <person name="Bruemmer F."/>
            <person name="Labrenz M."/>
            <person name="Spormann A.M."/>
            <person name="Op den Camp H."/>
            <person name="Overmann J."/>
            <person name="Amann R."/>
            <person name="Jetten M.S.M."/>
            <person name="Mascher T."/>
            <person name="Medema M.H."/>
            <person name="Devos D.P."/>
            <person name="Kaster A.-K."/>
            <person name="Ovreas L."/>
            <person name="Rohde M."/>
            <person name="Galperin M.Y."/>
            <person name="Jogler C."/>
        </authorList>
    </citation>
    <scope>NUCLEOTIDE SEQUENCE [LARGE SCALE GENOMIC DNA]</scope>
    <source>
        <strain evidence="3 4">HG66A1</strain>
    </source>
</reference>
<dbReference type="OrthoDB" id="285124at2"/>
<dbReference type="EMBL" id="CP036266">
    <property type="protein sequence ID" value="QDT22715.1"/>
    <property type="molecule type" value="Genomic_DNA"/>
</dbReference>
<dbReference type="RefSeq" id="WP_145189007.1">
    <property type="nucleotide sequence ID" value="NZ_CP036266.1"/>
</dbReference>
<evidence type="ECO:0000256" key="1">
    <source>
        <dbReference type="SAM" id="MobiDB-lite"/>
    </source>
</evidence>
<organism evidence="3 4">
    <name type="scientific">Gimesia chilikensis</name>
    <dbReference type="NCBI Taxonomy" id="2605989"/>
    <lineage>
        <taxon>Bacteria</taxon>
        <taxon>Pseudomonadati</taxon>
        <taxon>Planctomycetota</taxon>
        <taxon>Planctomycetia</taxon>
        <taxon>Planctomycetales</taxon>
        <taxon>Planctomycetaceae</taxon>
        <taxon>Gimesia</taxon>
    </lineage>
</organism>
<sequence precursor="true">MKTLSVLLILLAVICTGCGGGGGGDAENAATERNNVTSTDDMKASLESIAQSGEMGSAAMGFRETLEELKKTDSAKADQLLSDLEKLEAASSPAATKKIAKGMADKL</sequence>
<gene>
    <name evidence="3" type="ORF">HG66A1_45250</name>
</gene>
<feature type="chain" id="PRO_5022083478" evidence="2">
    <location>
        <begin position="20"/>
        <end position="107"/>
    </location>
</feature>
<name>A0A517PTK5_9PLAN</name>
<proteinExistence type="predicted"/>
<feature type="region of interest" description="Disordered" evidence="1">
    <location>
        <begin position="19"/>
        <end position="41"/>
    </location>
</feature>
<dbReference type="AlphaFoldDB" id="A0A517PTK5"/>
<keyword evidence="4" id="KW-1185">Reference proteome</keyword>
<evidence type="ECO:0000313" key="4">
    <source>
        <dbReference type="Proteomes" id="UP000320421"/>
    </source>
</evidence>
<evidence type="ECO:0000256" key="2">
    <source>
        <dbReference type="SAM" id="SignalP"/>
    </source>
</evidence>
<feature type="signal peptide" evidence="2">
    <location>
        <begin position="1"/>
        <end position="19"/>
    </location>
</feature>
<dbReference type="Proteomes" id="UP000320421">
    <property type="component" value="Chromosome"/>
</dbReference>